<keyword evidence="8" id="KW-0057">Aromatic amino acid biosynthesis</keyword>
<dbReference type="PIRSF" id="PIRSF001399">
    <property type="entry name" value="DHquinase_II"/>
    <property type="match status" value="1"/>
</dbReference>
<keyword evidence="8" id="KW-0028">Amino-acid biosynthesis</keyword>
<dbReference type="NCBIfam" id="TIGR01088">
    <property type="entry name" value="aroQ"/>
    <property type="match status" value="1"/>
</dbReference>
<dbReference type="Gene3D" id="3.40.50.9100">
    <property type="entry name" value="Dehydroquinase, class II"/>
    <property type="match status" value="1"/>
</dbReference>
<dbReference type="InterPro" id="IPR001874">
    <property type="entry name" value="DHquinase_II"/>
</dbReference>
<comment type="subunit">
    <text evidence="5 8">Homododecamer.</text>
</comment>
<dbReference type="Proteomes" id="UP001487296">
    <property type="component" value="Unassembled WGS sequence"/>
</dbReference>
<evidence type="ECO:0000256" key="2">
    <source>
        <dbReference type="ARBA" id="ARBA00003924"/>
    </source>
</evidence>
<dbReference type="GO" id="GO:0003855">
    <property type="term" value="F:3-dehydroquinate dehydratase activity"/>
    <property type="evidence" value="ECO:0007669"/>
    <property type="project" value="UniProtKB-EC"/>
</dbReference>
<reference evidence="9 10" key="1">
    <citation type="submission" date="2024-04" db="EMBL/GenBank/DDBJ databases">
        <title>Human intestinal bacterial collection.</title>
        <authorList>
            <person name="Pauvert C."/>
            <person name="Hitch T.C.A."/>
            <person name="Clavel T."/>
        </authorList>
    </citation>
    <scope>NUCLEOTIDE SEQUENCE [LARGE SCALE GENOMIC DNA]</scope>
    <source>
        <strain evidence="9 10">CLA-AA-H145</strain>
    </source>
</reference>
<evidence type="ECO:0000256" key="8">
    <source>
        <dbReference type="HAMAP-Rule" id="MF_00169"/>
    </source>
</evidence>
<evidence type="ECO:0000313" key="9">
    <source>
        <dbReference type="EMBL" id="MEQ2485484.1"/>
    </source>
</evidence>
<keyword evidence="10" id="KW-1185">Reference proteome</keyword>
<evidence type="ECO:0000256" key="4">
    <source>
        <dbReference type="ARBA" id="ARBA00011037"/>
    </source>
</evidence>
<dbReference type="InterPro" id="IPR018509">
    <property type="entry name" value="DHquinase_II_CS"/>
</dbReference>
<evidence type="ECO:0000256" key="1">
    <source>
        <dbReference type="ARBA" id="ARBA00001864"/>
    </source>
</evidence>
<keyword evidence="7 8" id="KW-0456">Lyase</keyword>
<feature type="binding site" evidence="8">
    <location>
        <position position="109"/>
    </location>
    <ligand>
        <name>substrate</name>
    </ligand>
</feature>
<feature type="binding site" evidence="8">
    <location>
        <position position="85"/>
    </location>
    <ligand>
        <name>substrate</name>
    </ligand>
</feature>
<dbReference type="RefSeq" id="WP_215759066.1">
    <property type="nucleotide sequence ID" value="NZ_JAHKBE010000006.1"/>
</dbReference>
<feature type="binding site" evidence="8">
    <location>
        <position position="78"/>
    </location>
    <ligand>
        <name>substrate</name>
    </ligand>
</feature>
<dbReference type="PROSITE" id="PS01029">
    <property type="entry name" value="DEHYDROQUINASE_II"/>
    <property type="match status" value="1"/>
</dbReference>
<dbReference type="NCBIfam" id="NF003807">
    <property type="entry name" value="PRK05395.1-4"/>
    <property type="match status" value="1"/>
</dbReference>
<protein>
    <recommendedName>
        <fullName evidence="6 8">3-dehydroquinate dehydratase</fullName>
        <shortName evidence="8">3-dehydroquinase</shortName>
        <ecNumber evidence="6 8">4.2.1.10</ecNumber>
    </recommendedName>
    <alternativeName>
        <fullName evidence="8">Type II DHQase</fullName>
    </alternativeName>
</protein>
<evidence type="ECO:0000256" key="3">
    <source>
        <dbReference type="ARBA" id="ARBA00004902"/>
    </source>
</evidence>
<dbReference type="Pfam" id="PF01220">
    <property type="entry name" value="DHquinase_II"/>
    <property type="match status" value="1"/>
</dbReference>
<dbReference type="CDD" id="cd00466">
    <property type="entry name" value="DHQase_II"/>
    <property type="match status" value="1"/>
</dbReference>
<comment type="function">
    <text evidence="2 8">Catalyzes a trans-dehydration via an enolate intermediate.</text>
</comment>
<feature type="active site" description="Proton acceptor" evidence="8">
    <location>
        <position position="23"/>
    </location>
</feature>
<dbReference type="HAMAP" id="MF_00169">
    <property type="entry name" value="AroQ"/>
    <property type="match status" value="1"/>
</dbReference>
<proteinExistence type="inferred from homology"/>
<gene>
    <name evidence="8 9" type="primary">aroQ</name>
    <name evidence="9" type="ORF">AAAT34_00270</name>
</gene>
<comment type="pathway">
    <text evidence="3 8">Metabolic intermediate biosynthesis; chorismate biosynthesis; chorismate from D-erythrose 4-phosphate and phosphoenolpyruvate: step 3/7.</text>
</comment>
<dbReference type="PANTHER" id="PTHR21272">
    <property type="entry name" value="CATABOLIC 3-DEHYDROQUINASE"/>
    <property type="match status" value="1"/>
</dbReference>
<sequence length="146" mass="16181">MKKIQIVNGPNLNLLGKREPGIYGSSSFESCLPALRERYPDVQIDYFQSNIEGELINKMQEVGFCYDGIVLNAGAYTHTSIALLDCIRSLRCGVVEVHISNVHQREEYRHHSMISAGCKGVICGFGLDSYRLAIEGLLADMNQAKG</sequence>
<evidence type="ECO:0000256" key="6">
    <source>
        <dbReference type="ARBA" id="ARBA00012060"/>
    </source>
</evidence>
<accession>A0ABV1FM49</accession>
<feature type="binding site" evidence="8">
    <location>
        <begin position="99"/>
        <end position="100"/>
    </location>
    <ligand>
        <name>substrate</name>
    </ligand>
</feature>
<evidence type="ECO:0000313" key="10">
    <source>
        <dbReference type="Proteomes" id="UP001487296"/>
    </source>
</evidence>
<evidence type="ECO:0000256" key="5">
    <source>
        <dbReference type="ARBA" id="ARBA00011193"/>
    </source>
</evidence>
<feature type="site" description="Transition state stabilizer" evidence="8">
    <location>
        <position position="18"/>
    </location>
</feature>
<dbReference type="NCBIfam" id="NF003805">
    <property type="entry name" value="PRK05395.1-2"/>
    <property type="match status" value="1"/>
</dbReference>
<feature type="active site" description="Proton donor" evidence="8">
    <location>
        <position position="98"/>
    </location>
</feature>
<dbReference type="EMBL" id="JBBNFP010000001">
    <property type="protein sequence ID" value="MEQ2485484.1"/>
    <property type="molecule type" value="Genomic_DNA"/>
</dbReference>
<comment type="similarity">
    <text evidence="4 8">Belongs to the type-II 3-dehydroquinase family.</text>
</comment>
<comment type="caution">
    <text evidence="9">The sequence shown here is derived from an EMBL/GenBank/DDBJ whole genome shotgun (WGS) entry which is preliminary data.</text>
</comment>
<name>A0ABV1FM49_9BACT</name>
<organism evidence="9 10">
    <name type="scientific">Hallella faecis</name>
    <dbReference type="NCBI Taxonomy" id="2841596"/>
    <lineage>
        <taxon>Bacteria</taxon>
        <taxon>Pseudomonadati</taxon>
        <taxon>Bacteroidota</taxon>
        <taxon>Bacteroidia</taxon>
        <taxon>Bacteroidales</taxon>
        <taxon>Prevotellaceae</taxon>
        <taxon>Hallella</taxon>
    </lineage>
</organism>
<dbReference type="InterPro" id="IPR036441">
    <property type="entry name" value="DHquinase_II_sf"/>
</dbReference>
<dbReference type="NCBIfam" id="NF003806">
    <property type="entry name" value="PRK05395.1-3"/>
    <property type="match status" value="1"/>
</dbReference>
<feature type="binding site" evidence="8">
    <location>
        <position position="72"/>
    </location>
    <ligand>
        <name>substrate</name>
    </ligand>
</feature>
<comment type="catalytic activity">
    <reaction evidence="1 8">
        <text>3-dehydroquinate = 3-dehydroshikimate + H2O</text>
        <dbReference type="Rhea" id="RHEA:21096"/>
        <dbReference type="ChEBI" id="CHEBI:15377"/>
        <dbReference type="ChEBI" id="CHEBI:16630"/>
        <dbReference type="ChEBI" id="CHEBI:32364"/>
        <dbReference type="EC" id="4.2.1.10"/>
    </reaction>
</comment>
<dbReference type="EC" id="4.2.1.10" evidence="6 8"/>
<dbReference type="PANTHER" id="PTHR21272:SF3">
    <property type="entry name" value="CATABOLIC 3-DEHYDROQUINASE"/>
    <property type="match status" value="1"/>
</dbReference>
<evidence type="ECO:0000256" key="7">
    <source>
        <dbReference type="ARBA" id="ARBA00023239"/>
    </source>
</evidence>
<dbReference type="SUPFAM" id="SSF52304">
    <property type="entry name" value="Type II 3-dehydroquinate dehydratase"/>
    <property type="match status" value="1"/>
</dbReference>